<evidence type="ECO:0000256" key="2">
    <source>
        <dbReference type="ARBA" id="ARBA00006100"/>
    </source>
</evidence>
<reference evidence="12 13" key="1">
    <citation type="submission" date="2019-11" db="EMBL/GenBank/DDBJ databases">
        <authorList>
            <person name="Zhang X.Y."/>
        </authorList>
    </citation>
    <scope>NUCLEOTIDE SEQUENCE [LARGE SCALE GENOMIC DNA]</scope>
    <source>
        <strain evidence="12 13">C176</strain>
    </source>
</reference>
<dbReference type="Proteomes" id="UP000433788">
    <property type="component" value="Unassembled WGS sequence"/>
</dbReference>
<dbReference type="SFLD" id="SFLDG01082">
    <property type="entry name" value="B12-binding_domain_containing"/>
    <property type="match status" value="1"/>
</dbReference>
<dbReference type="GO" id="GO:0004109">
    <property type="term" value="F:coproporphyrinogen oxidase activity"/>
    <property type="evidence" value="ECO:0007669"/>
    <property type="project" value="InterPro"/>
</dbReference>
<dbReference type="RefSeq" id="WP_153719098.1">
    <property type="nucleotide sequence ID" value="NZ_WJPP01000002.1"/>
</dbReference>
<dbReference type="EMBL" id="WJPP01000002">
    <property type="protein sequence ID" value="MRH78061.1"/>
    <property type="molecule type" value="Genomic_DNA"/>
</dbReference>
<evidence type="ECO:0000313" key="12">
    <source>
        <dbReference type="EMBL" id="MRH78061.1"/>
    </source>
</evidence>
<evidence type="ECO:0000256" key="3">
    <source>
        <dbReference type="ARBA" id="ARBA00017228"/>
    </source>
</evidence>
<keyword evidence="8 10" id="KW-0411">Iron-sulfur</keyword>
<dbReference type="InterPro" id="IPR004559">
    <property type="entry name" value="HemW-like"/>
</dbReference>
<dbReference type="InterPro" id="IPR058240">
    <property type="entry name" value="rSAM_sf"/>
</dbReference>
<keyword evidence="10" id="KW-0963">Cytoplasm</keyword>
<dbReference type="Pfam" id="PF04055">
    <property type="entry name" value="Radical_SAM"/>
    <property type="match status" value="1"/>
</dbReference>
<dbReference type="InterPro" id="IPR007197">
    <property type="entry name" value="rSAM"/>
</dbReference>
<dbReference type="GO" id="GO:0006779">
    <property type="term" value="P:porphyrin-containing compound biosynthetic process"/>
    <property type="evidence" value="ECO:0007669"/>
    <property type="project" value="InterPro"/>
</dbReference>
<evidence type="ECO:0000256" key="7">
    <source>
        <dbReference type="ARBA" id="ARBA00023004"/>
    </source>
</evidence>
<dbReference type="SUPFAM" id="SSF102114">
    <property type="entry name" value="Radical SAM enzymes"/>
    <property type="match status" value="1"/>
</dbReference>
<dbReference type="PANTHER" id="PTHR13932">
    <property type="entry name" value="COPROPORPHYRINIGEN III OXIDASE"/>
    <property type="match status" value="1"/>
</dbReference>
<evidence type="ECO:0000256" key="1">
    <source>
        <dbReference type="ARBA" id="ARBA00001966"/>
    </source>
</evidence>
<keyword evidence="5 10" id="KW-0949">S-adenosyl-L-methionine</keyword>
<dbReference type="SMART" id="SM00729">
    <property type="entry name" value="Elp3"/>
    <property type="match status" value="1"/>
</dbReference>
<gene>
    <name evidence="12" type="primary">hemW</name>
    <name evidence="12" type="ORF">GH984_05015</name>
</gene>
<dbReference type="Gene3D" id="3.20.20.70">
    <property type="entry name" value="Aldolase class I"/>
    <property type="match status" value="1"/>
</dbReference>
<dbReference type="GO" id="GO:0005737">
    <property type="term" value="C:cytoplasm"/>
    <property type="evidence" value="ECO:0007669"/>
    <property type="project" value="UniProtKB-SubCell"/>
</dbReference>
<dbReference type="NCBIfam" id="TIGR00539">
    <property type="entry name" value="hemN_rel"/>
    <property type="match status" value="1"/>
</dbReference>
<dbReference type="PROSITE" id="PS51918">
    <property type="entry name" value="RADICAL_SAM"/>
    <property type="match status" value="1"/>
</dbReference>
<dbReference type="InterPro" id="IPR034505">
    <property type="entry name" value="Coproporphyrinogen-III_oxidase"/>
</dbReference>
<dbReference type="PANTHER" id="PTHR13932:SF5">
    <property type="entry name" value="RADICAL S-ADENOSYL METHIONINE DOMAIN-CONTAINING PROTEIN 1, MITOCHONDRIAL"/>
    <property type="match status" value="1"/>
</dbReference>
<dbReference type="SFLD" id="SFLDF00288">
    <property type="entry name" value="HemN-like__clustered_with_nucl"/>
    <property type="match status" value="1"/>
</dbReference>
<keyword evidence="6 10" id="KW-0479">Metal-binding</keyword>
<accession>A0A6N7QNU7</accession>
<evidence type="ECO:0000313" key="13">
    <source>
        <dbReference type="Proteomes" id="UP000433788"/>
    </source>
</evidence>
<feature type="domain" description="Radical SAM core" evidence="11">
    <location>
        <begin position="5"/>
        <end position="238"/>
    </location>
</feature>
<dbReference type="SFLD" id="SFLDG01065">
    <property type="entry name" value="anaerobic_coproporphyrinogen-I"/>
    <property type="match status" value="1"/>
</dbReference>
<protein>
    <recommendedName>
        <fullName evidence="3 10">Heme chaperone HemW</fullName>
    </recommendedName>
</protein>
<comment type="cofactor">
    <cofactor evidence="1">
        <name>[4Fe-4S] cluster</name>
        <dbReference type="ChEBI" id="CHEBI:49883"/>
    </cofactor>
</comment>
<keyword evidence="13" id="KW-1185">Reference proteome</keyword>
<dbReference type="SFLD" id="SFLDS00029">
    <property type="entry name" value="Radical_SAM"/>
    <property type="match status" value="1"/>
</dbReference>
<evidence type="ECO:0000256" key="5">
    <source>
        <dbReference type="ARBA" id="ARBA00022691"/>
    </source>
</evidence>
<keyword evidence="10" id="KW-0004">4Fe-4S</keyword>
<comment type="subcellular location">
    <subcellularLocation>
        <location evidence="10">Cytoplasm</location>
    </subcellularLocation>
</comment>
<keyword evidence="7 10" id="KW-0408">Iron</keyword>
<keyword evidence="4 10" id="KW-0349">Heme</keyword>
<keyword evidence="9 10" id="KW-0143">Chaperone</keyword>
<evidence type="ECO:0000256" key="10">
    <source>
        <dbReference type="RuleBase" id="RU364116"/>
    </source>
</evidence>
<comment type="caution">
    <text evidence="12">The sequence shown here is derived from an EMBL/GenBank/DDBJ whole genome shotgun (WGS) entry which is preliminary data.</text>
</comment>
<dbReference type="GO" id="GO:0046872">
    <property type="term" value="F:metal ion binding"/>
    <property type="evidence" value="ECO:0007669"/>
    <property type="project" value="UniProtKB-UniRule"/>
</dbReference>
<dbReference type="CDD" id="cd01335">
    <property type="entry name" value="Radical_SAM"/>
    <property type="match status" value="1"/>
</dbReference>
<evidence type="ECO:0000256" key="4">
    <source>
        <dbReference type="ARBA" id="ARBA00022617"/>
    </source>
</evidence>
<dbReference type="GO" id="GO:0051539">
    <property type="term" value="F:4 iron, 4 sulfur cluster binding"/>
    <property type="evidence" value="ECO:0007669"/>
    <property type="project" value="UniProtKB-UniRule"/>
</dbReference>
<comment type="similarity">
    <text evidence="2">Belongs to the anaerobic coproporphyrinogen-III oxidase family. HemW subfamily.</text>
</comment>
<evidence type="ECO:0000259" key="11">
    <source>
        <dbReference type="PROSITE" id="PS51918"/>
    </source>
</evidence>
<evidence type="ECO:0000256" key="6">
    <source>
        <dbReference type="ARBA" id="ARBA00022723"/>
    </source>
</evidence>
<dbReference type="InterPro" id="IPR013785">
    <property type="entry name" value="Aldolase_TIM"/>
</dbReference>
<evidence type="ECO:0000256" key="9">
    <source>
        <dbReference type="ARBA" id="ARBA00023186"/>
    </source>
</evidence>
<comment type="function">
    <text evidence="10">Probably acts as a heme chaperone, transferring heme to an unknown acceptor. Binds one molecule of heme per monomer, possibly covalently. Binds 1 [4Fe-4S] cluster. The cluster is coordinated with 3 cysteines and an exchangeable S-adenosyl-L-methionine.</text>
</comment>
<evidence type="ECO:0000256" key="8">
    <source>
        <dbReference type="ARBA" id="ARBA00023014"/>
    </source>
</evidence>
<organism evidence="12 13">
    <name type="scientific">Spiribacter salilacus</name>
    <dbReference type="NCBI Taxonomy" id="2664894"/>
    <lineage>
        <taxon>Bacteria</taxon>
        <taxon>Pseudomonadati</taxon>
        <taxon>Pseudomonadota</taxon>
        <taxon>Gammaproteobacteria</taxon>
        <taxon>Chromatiales</taxon>
        <taxon>Ectothiorhodospiraceae</taxon>
        <taxon>Spiribacter</taxon>
    </lineage>
</organism>
<sequence length="389" mass="42562">MDIARLTPPPLGLYLHLPWCVQKCPYCDFNSHALRGELPEQEYTAAILRDIPAEAERANGRPLSSIFIGGGTPSLFSASAIQHVLEHLEKQIPFAKDIEITLEANPGTTEANRFRGFLAAGVNRLSIGVQSFNSAHLQSLGRIHDGDAAIQAIKTAQSVGFNRINVDLMHGLPNQTLAAGLADVEQALALGVTHLSHYQLTLEPGTAFFNRPPQLPDDDKRADIEAACAERIAEHGLQRYEISAWATPDQACRHNLNYWEFGDYLALGAGAHGKVSQPDGSICRYQRVRLPRLYQSLAGTPEAIAETHEVSPDQRPLEYLMNALRLTRGTSLDAAITRTGLTAAAFEPGLSIARDNGWIDPNPDWLKPTPLGSRFLDDLLALFVVEPQT</sequence>
<dbReference type="InterPro" id="IPR006638">
    <property type="entry name" value="Elp3/MiaA/NifB-like_rSAM"/>
</dbReference>
<dbReference type="SFLD" id="SFLDF00562">
    <property type="entry name" value="HemN-like__clustered_with_heat"/>
    <property type="match status" value="1"/>
</dbReference>
<proteinExistence type="inferred from homology"/>
<dbReference type="AlphaFoldDB" id="A0A6N7QNU7"/>
<name>A0A6N7QNU7_9GAMM</name>